<gene>
    <name evidence="2" type="ORF">CR513_58004</name>
</gene>
<protein>
    <recommendedName>
        <fullName evidence="1">Retroviral polymerase SH3-like domain-containing protein</fullName>
    </recommendedName>
</protein>
<accession>A0A371EC33</accession>
<dbReference type="Proteomes" id="UP000257109">
    <property type="component" value="Unassembled WGS sequence"/>
</dbReference>
<evidence type="ECO:0000259" key="1">
    <source>
        <dbReference type="Pfam" id="PF25597"/>
    </source>
</evidence>
<name>A0A371EC33_MUCPR</name>
<feature type="domain" description="Retroviral polymerase SH3-like" evidence="1">
    <location>
        <begin position="39"/>
        <end position="83"/>
    </location>
</feature>
<dbReference type="EMBL" id="QJKJ01014833">
    <property type="protein sequence ID" value="RDX63559.1"/>
    <property type="molecule type" value="Genomic_DNA"/>
</dbReference>
<dbReference type="AlphaFoldDB" id="A0A371EC33"/>
<dbReference type="InterPro" id="IPR057670">
    <property type="entry name" value="SH3_retrovirus"/>
</dbReference>
<comment type="caution">
    <text evidence="2">The sequence shown here is derived from an EMBL/GenBank/DDBJ whole genome shotgun (WGS) entry which is preliminary data.</text>
</comment>
<keyword evidence="3" id="KW-1185">Reference proteome</keyword>
<proteinExistence type="predicted"/>
<sequence length="185" mass="21663">MSSKTVNKTPCEFWNGKKSSIKHLHIWGCPNEAQPYRPYERKIYSRTVSCYFMGYAEHSQGYKFYDLTSRSFFEMENARFLKEVDQVLVPITIQETTLVVEDNVQTIVPDVVQEQDYEHENDIGLKEDDQINFCQIMQSSNSQKWIDVMKGEMKSVQGNDVWDLVKLPEGVKLILRIILRDIKLV</sequence>
<dbReference type="Pfam" id="PF25597">
    <property type="entry name" value="SH3_retrovirus"/>
    <property type="match status" value="1"/>
</dbReference>
<dbReference type="OrthoDB" id="1751476at2759"/>
<evidence type="ECO:0000313" key="2">
    <source>
        <dbReference type="EMBL" id="RDX63559.1"/>
    </source>
</evidence>
<reference evidence="2" key="1">
    <citation type="submission" date="2018-05" db="EMBL/GenBank/DDBJ databases">
        <title>Draft genome of Mucuna pruriens seed.</title>
        <authorList>
            <person name="Nnadi N.E."/>
            <person name="Vos R."/>
            <person name="Hasami M.H."/>
            <person name="Devisetty U.K."/>
            <person name="Aguiy J.C."/>
        </authorList>
    </citation>
    <scope>NUCLEOTIDE SEQUENCE [LARGE SCALE GENOMIC DNA]</scope>
    <source>
        <strain evidence="2">JCA_2017</strain>
    </source>
</reference>
<feature type="non-terminal residue" evidence="2">
    <location>
        <position position="1"/>
    </location>
</feature>
<evidence type="ECO:0000313" key="3">
    <source>
        <dbReference type="Proteomes" id="UP000257109"/>
    </source>
</evidence>
<organism evidence="2 3">
    <name type="scientific">Mucuna pruriens</name>
    <name type="common">Velvet bean</name>
    <name type="synonym">Dolichos pruriens</name>
    <dbReference type="NCBI Taxonomy" id="157652"/>
    <lineage>
        <taxon>Eukaryota</taxon>
        <taxon>Viridiplantae</taxon>
        <taxon>Streptophyta</taxon>
        <taxon>Embryophyta</taxon>
        <taxon>Tracheophyta</taxon>
        <taxon>Spermatophyta</taxon>
        <taxon>Magnoliopsida</taxon>
        <taxon>eudicotyledons</taxon>
        <taxon>Gunneridae</taxon>
        <taxon>Pentapetalae</taxon>
        <taxon>rosids</taxon>
        <taxon>fabids</taxon>
        <taxon>Fabales</taxon>
        <taxon>Fabaceae</taxon>
        <taxon>Papilionoideae</taxon>
        <taxon>50 kb inversion clade</taxon>
        <taxon>NPAAA clade</taxon>
        <taxon>indigoferoid/millettioid clade</taxon>
        <taxon>Phaseoleae</taxon>
        <taxon>Mucuna</taxon>
    </lineage>
</organism>